<proteinExistence type="predicted"/>
<dbReference type="Proteomes" id="UP000002586">
    <property type="component" value="Chromosome"/>
</dbReference>
<dbReference type="EMBL" id="CP000471">
    <property type="protein sequence ID" value="ABK45935.1"/>
    <property type="molecule type" value="Genomic_DNA"/>
</dbReference>
<dbReference type="KEGG" id="mgm:Mmc1_3450"/>
<keyword evidence="2" id="KW-1133">Transmembrane helix</keyword>
<keyword evidence="2" id="KW-0472">Membrane</keyword>
<sequence length="326" mass="36746">MLKHLFKSMGSSPPAEAPYFPHLQENMEQRRYRLRRTAGLLLALLVLLLGFALTLWTLVAHLGRNPQLALVGALMIVTLSLLNAWLVYRLVRGTPPSGIERGKFTFIRMGWNWAWNYLVLSLRGESAFVEPTRNQVEGNRQAGFAGILTGEMLANNQDERIEGDHWQAYMEELEQADEAYHQQLQALDEAFERYWDDTLPDTPLPAAAPPAGQQEAPETAAHSPIPSIENEAKPTWVNQRVADLESQLESRQTAYDAELEAVYAPHKSPRPTPTTKASEERIPSPAERLQEFFPHPWCDDATGQDPWQQPSPPPPPPRRTSDADDT</sequence>
<gene>
    <name evidence="3" type="ordered locus">Mmc1_3450</name>
</gene>
<reference evidence="3 4" key="2">
    <citation type="journal article" date="2012" name="Int. J. Syst. Evol. Microbiol.">
        <title>Magnetococcus marinus gen. nov., sp. nov., a marine, magnetotactic bacterium that represents a novel lineage (Magnetococcaceae fam. nov.; Magnetococcales ord. nov.) at the base of the Alphaproteobacteria.</title>
        <authorList>
            <person name="Bazylinski D.A."/>
            <person name="Williams T.J."/>
            <person name="Lefevre C.T."/>
            <person name="Berg R.J."/>
            <person name="Zhang C.L."/>
            <person name="Bowser S.S."/>
            <person name="Dean A.J."/>
            <person name="Beveridge T.J."/>
        </authorList>
    </citation>
    <scope>NUCLEOTIDE SEQUENCE [LARGE SCALE GENOMIC DNA]</scope>
    <source>
        <strain evidence="4">ATCC BAA-1437 / JCM 17883 / MC-1</strain>
    </source>
</reference>
<feature type="transmembrane region" description="Helical" evidence="2">
    <location>
        <begin position="40"/>
        <end position="62"/>
    </location>
</feature>
<dbReference type="RefSeq" id="WP_011714991.1">
    <property type="nucleotide sequence ID" value="NC_008576.1"/>
</dbReference>
<feature type="region of interest" description="Disordered" evidence="1">
    <location>
        <begin position="260"/>
        <end position="326"/>
    </location>
</feature>
<evidence type="ECO:0000256" key="1">
    <source>
        <dbReference type="SAM" id="MobiDB-lite"/>
    </source>
</evidence>
<accession>A0LD92</accession>
<feature type="compositionally biased region" description="Pro residues" evidence="1">
    <location>
        <begin position="309"/>
        <end position="318"/>
    </location>
</feature>
<name>A0LD92_MAGMM</name>
<dbReference type="STRING" id="156889.Mmc1_3450"/>
<feature type="region of interest" description="Disordered" evidence="1">
    <location>
        <begin position="197"/>
        <end position="234"/>
    </location>
</feature>
<dbReference type="HOGENOM" id="CLU_852060_0_0_5"/>
<keyword evidence="4" id="KW-1185">Reference proteome</keyword>
<keyword evidence="2" id="KW-0812">Transmembrane</keyword>
<dbReference type="AlphaFoldDB" id="A0LD92"/>
<evidence type="ECO:0000256" key="2">
    <source>
        <dbReference type="SAM" id="Phobius"/>
    </source>
</evidence>
<evidence type="ECO:0000313" key="4">
    <source>
        <dbReference type="Proteomes" id="UP000002586"/>
    </source>
</evidence>
<organism evidence="3 4">
    <name type="scientific">Magnetococcus marinus (strain ATCC BAA-1437 / JCM 17883 / MC-1)</name>
    <dbReference type="NCBI Taxonomy" id="156889"/>
    <lineage>
        <taxon>Bacteria</taxon>
        <taxon>Pseudomonadati</taxon>
        <taxon>Pseudomonadota</taxon>
        <taxon>Magnetococcia</taxon>
        <taxon>Magnetococcales</taxon>
        <taxon>Magnetococcaceae</taxon>
        <taxon>Magnetococcus</taxon>
    </lineage>
</organism>
<reference evidence="4" key="1">
    <citation type="journal article" date="2009" name="Appl. Environ. Microbiol.">
        <title>Complete genome sequence of the chemolithoautotrophic marine magnetotactic coccus strain MC-1.</title>
        <authorList>
            <person name="Schubbe S."/>
            <person name="Williams T.J."/>
            <person name="Xie G."/>
            <person name="Kiss H.E."/>
            <person name="Brettin T.S."/>
            <person name="Martinez D."/>
            <person name="Ross C.A."/>
            <person name="Schuler D."/>
            <person name="Cox B.L."/>
            <person name="Nealson K.H."/>
            <person name="Bazylinski D.A."/>
        </authorList>
    </citation>
    <scope>NUCLEOTIDE SEQUENCE [LARGE SCALE GENOMIC DNA]</scope>
    <source>
        <strain evidence="4">ATCC BAA-1437 / JCM 17883 / MC-1</strain>
    </source>
</reference>
<evidence type="ECO:0000313" key="3">
    <source>
        <dbReference type="EMBL" id="ABK45935.1"/>
    </source>
</evidence>
<feature type="compositionally biased region" description="Low complexity" evidence="1">
    <location>
        <begin position="209"/>
        <end position="221"/>
    </location>
</feature>
<feature type="transmembrane region" description="Helical" evidence="2">
    <location>
        <begin position="68"/>
        <end position="91"/>
    </location>
</feature>
<dbReference type="OrthoDB" id="9960945at2"/>
<protein>
    <submittedName>
        <fullName evidence="3">Uncharacterized protein</fullName>
    </submittedName>
</protein>